<protein>
    <recommendedName>
        <fullName evidence="6">Nitric oxide synthase-interacting protein zinc-finger domain-containing protein</fullName>
    </recommendedName>
</protein>
<dbReference type="CDD" id="cd16661">
    <property type="entry name" value="RING-Ubox1_NOSIP"/>
    <property type="match status" value="1"/>
</dbReference>
<keyword evidence="4" id="KW-0175">Coiled coil</keyword>
<accession>A0A4U5MSU7</accession>
<dbReference type="PANTHER" id="PTHR13063:SF10">
    <property type="entry name" value="NITRIC OXIDE SYNTHASE-INTERACTING PROTEIN"/>
    <property type="match status" value="1"/>
</dbReference>
<evidence type="ECO:0000256" key="5">
    <source>
        <dbReference type="SAM" id="MobiDB-lite"/>
    </source>
</evidence>
<proteinExistence type="inferred from homology"/>
<evidence type="ECO:0000256" key="2">
    <source>
        <dbReference type="ARBA" id="ARBA00008126"/>
    </source>
</evidence>
<dbReference type="AlphaFoldDB" id="A0A4U5MSU7"/>
<dbReference type="Proteomes" id="UP000298663">
    <property type="component" value="Unassembled WGS sequence"/>
</dbReference>
<organism evidence="7 8">
    <name type="scientific">Steinernema carpocapsae</name>
    <name type="common">Entomopathogenic nematode</name>
    <dbReference type="NCBI Taxonomy" id="34508"/>
    <lineage>
        <taxon>Eukaryota</taxon>
        <taxon>Metazoa</taxon>
        <taxon>Ecdysozoa</taxon>
        <taxon>Nematoda</taxon>
        <taxon>Chromadorea</taxon>
        <taxon>Rhabditida</taxon>
        <taxon>Tylenchina</taxon>
        <taxon>Panagrolaimomorpha</taxon>
        <taxon>Strongyloidoidea</taxon>
        <taxon>Steinernematidae</taxon>
        <taxon>Steinernema</taxon>
    </lineage>
</organism>
<evidence type="ECO:0000256" key="1">
    <source>
        <dbReference type="ARBA" id="ARBA00004123"/>
    </source>
</evidence>
<dbReference type="GO" id="GO:0061630">
    <property type="term" value="F:ubiquitin protein ligase activity"/>
    <property type="evidence" value="ECO:0007669"/>
    <property type="project" value="InterPro"/>
</dbReference>
<dbReference type="FunFam" id="3.30.40.10:FF:000601">
    <property type="entry name" value="Nitric oxide synthase-interacting protein homolog"/>
    <property type="match status" value="1"/>
</dbReference>
<dbReference type="STRING" id="34508.A0A4U5MSU7"/>
<dbReference type="PANTHER" id="PTHR13063">
    <property type="entry name" value="ENOS INTERACTING PROTEIN"/>
    <property type="match status" value="1"/>
</dbReference>
<dbReference type="InterPro" id="IPR031790">
    <property type="entry name" value="Znf-NOSIP"/>
</dbReference>
<comment type="caution">
    <text evidence="7">The sequence shown here is derived from an EMBL/GenBank/DDBJ whole genome shotgun (WGS) entry which is preliminary data.</text>
</comment>
<comment type="similarity">
    <text evidence="2">Belongs to the NOSIP family.</text>
</comment>
<dbReference type="CDD" id="cd16662">
    <property type="entry name" value="RING-Ubox2_NOSIP"/>
    <property type="match status" value="1"/>
</dbReference>
<reference evidence="7 8" key="2">
    <citation type="journal article" date="2019" name="G3 (Bethesda)">
        <title>Hybrid Assembly of the Genome of the Entomopathogenic Nematode Steinernema carpocapsae Identifies the X-Chromosome.</title>
        <authorList>
            <person name="Serra L."/>
            <person name="Macchietto M."/>
            <person name="Macias-Munoz A."/>
            <person name="McGill C.J."/>
            <person name="Rodriguez I.M."/>
            <person name="Rodriguez B."/>
            <person name="Murad R."/>
            <person name="Mortazavi A."/>
        </authorList>
    </citation>
    <scope>NUCLEOTIDE SEQUENCE [LARGE SCALE GENOMIC DNA]</scope>
    <source>
        <strain evidence="7 8">ALL</strain>
    </source>
</reference>
<gene>
    <name evidence="7" type="ORF">L596_019920</name>
</gene>
<feature type="coiled-coil region" evidence="4">
    <location>
        <begin position="201"/>
        <end position="243"/>
    </location>
</feature>
<dbReference type="SUPFAM" id="SSF57850">
    <property type="entry name" value="RING/U-box"/>
    <property type="match status" value="1"/>
</dbReference>
<dbReference type="InterPro" id="IPR016818">
    <property type="entry name" value="NOSIP"/>
</dbReference>
<keyword evidence="8" id="KW-1185">Reference proteome</keyword>
<dbReference type="OrthoDB" id="116827at2759"/>
<dbReference type="EMBL" id="AZBU02000006">
    <property type="protein sequence ID" value="TKR72483.1"/>
    <property type="molecule type" value="Genomic_DNA"/>
</dbReference>
<name>A0A4U5MSU7_STECR</name>
<feature type="domain" description="Nitric oxide synthase-interacting protein zinc-finger" evidence="6">
    <location>
        <begin position="134"/>
        <end position="208"/>
    </location>
</feature>
<dbReference type="Gene3D" id="3.30.40.10">
    <property type="entry name" value="Zinc/RING finger domain, C3HC4 (zinc finger)"/>
    <property type="match status" value="2"/>
</dbReference>
<keyword evidence="3" id="KW-0539">Nucleus</keyword>
<sequence>MVNSGLISFQAFCRAHFRDSTVSNLVPEIFCSRIDQTEKSRGLRTYYAPCIVLGPRQAVAVAFALSNAQCLPRCFKRLNGSHTDNPEIPPLLSFLIQLFSFTPLFSDFQALCPNFNFQRPLSGQRTFNFQMTRHGKNCTASSVYSYAERRKDAKTSGYGTLRERLGADSVKEFDCCSLTLQPCRDPVITPNGFIFDKEAVIEYMVQQKKEIARKLKEWEKQCKLEGEKAVAKEEEINEELRQKFAQQEGCLPGTSEGRKRKATPEEGAYVAGAGPSSSKDFKSVSNMSAENKDKNGSFWIPALQKTAEASKLEKPSSKVLCPLSGRPLKMKELLPVKFTPIDKNDEGKRVFHKKNRYMCPVTHDVLTNTTPCAYLKTSQSVVTMECVQKLIKKDMLDPISGDRMQESDIIELQRGGTGFSATNKVEAKLVRPQLELT</sequence>
<evidence type="ECO:0000313" key="8">
    <source>
        <dbReference type="Proteomes" id="UP000298663"/>
    </source>
</evidence>
<evidence type="ECO:0000259" key="6">
    <source>
        <dbReference type="Pfam" id="PF15906"/>
    </source>
</evidence>
<evidence type="ECO:0000256" key="3">
    <source>
        <dbReference type="ARBA" id="ARBA00023242"/>
    </source>
</evidence>
<dbReference type="GO" id="GO:0005634">
    <property type="term" value="C:nucleus"/>
    <property type="evidence" value="ECO:0007669"/>
    <property type="project" value="UniProtKB-SubCell"/>
</dbReference>
<evidence type="ECO:0000256" key="4">
    <source>
        <dbReference type="SAM" id="Coils"/>
    </source>
</evidence>
<dbReference type="Pfam" id="PF15906">
    <property type="entry name" value="zf-NOSIP"/>
    <property type="match status" value="1"/>
</dbReference>
<reference evidence="7 8" key="1">
    <citation type="journal article" date="2015" name="Genome Biol.">
        <title>Comparative genomics of Steinernema reveals deeply conserved gene regulatory networks.</title>
        <authorList>
            <person name="Dillman A.R."/>
            <person name="Macchietto M."/>
            <person name="Porter C.F."/>
            <person name="Rogers A."/>
            <person name="Williams B."/>
            <person name="Antoshechkin I."/>
            <person name="Lee M.M."/>
            <person name="Goodwin Z."/>
            <person name="Lu X."/>
            <person name="Lewis E.E."/>
            <person name="Goodrich-Blair H."/>
            <person name="Stock S.P."/>
            <person name="Adams B.J."/>
            <person name="Sternberg P.W."/>
            <person name="Mortazavi A."/>
        </authorList>
    </citation>
    <scope>NUCLEOTIDE SEQUENCE [LARGE SCALE GENOMIC DNA]</scope>
    <source>
        <strain evidence="7 8">ALL</strain>
    </source>
</reference>
<evidence type="ECO:0000313" key="7">
    <source>
        <dbReference type="EMBL" id="TKR72483.1"/>
    </source>
</evidence>
<dbReference type="InterPro" id="IPR013083">
    <property type="entry name" value="Znf_RING/FYVE/PHD"/>
</dbReference>
<feature type="region of interest" description="Disordered" evidence="5">
    <location>
        <begin position="247"/>
        <end position="289"/>
    </location>
</feature>
<comment type="subcellular location">
    <subcellularLocation>
        <location evidence="1">Nucleus</location>
    </subcellularLocation>
</comment>
<feature type="compositionally biased region" description="Polar residues" evidence="5">
    <location>
        <begin position="275"/>
        <end position="289"/>
    </location>
</feature>